<dbReference type="PANTHER" id="PTHR12532:SF0">
    <property type="entry name" value="TRANSLATIONAL ACTIVATOR OF CYTOCHROME C OXIDASE 1"/>
    <property type="match status" value="1"/>
</dbReference>
<sequence length="240" mass="26939">MSGHSKWANIKHKKEVNDKVKGQVFAKLSRLITLAVIEGGLMPDPTNNFKLRFLIEKAKTANMPKDNIERAIERGYGPNKSQLKECVYEAFGPFGVAMIITASSDNPTRTVNAIKSGLEQYQAKLGAQGSVMYLFKKVGVIVFDKITYKEDDIFEFAQKCNALDIENNEASYIIYIPFIELGRVKDHIGSLVSTSIDIEYIPDSHIILPEEQLRKIATIINSLETLDDIHEVFTNIKIAT</sequence>
<dbReference type="NCBIfam" id="TIGR01033">
    <property type="entry name" value="YebC/PmpR family DNA-binding transcriptional regulator"/>
    <property type="match status" value="1"/>
</dbReference>
<dbReference type="PANTHER" id="PTHR12532">
    <property type="entry name" value="TRANSLATIONAL ACTIVATOR OF CYTOCHROME C OXIDASE 1"/>
    <property type="match status" value="1"/>
</dbReference>
<reference evidence="8" key="1">
    <citation type="submission" date="2017-09" db="EMBL/GenBank/DDBJ databases">
        <title>Depth-based differentiation of microbial function through sediment-hosted aquifers and enrichment of novel symbionts in the deep terrestrial subsurface.</title>
        <authorList>
            <person name="Probst A.J."/>
            <person name="Ladd B."/>
            <person name="Jarett J.K."/>
            <person name="Geller-Mcgrath D.E."/>
            <person name="Sieber C.M.K."/>
            <person name="Emerson J.B."/>
            <person name="Anantharaman K."/>
            <person name="Thomas B.C."/>
            <person name="Malmstrom R."/>
            <person name="Stieglmeier M."/>
            <person name="Klingl A."/>
            <person name="Woyke T."/>
            <person name="Ryan C.M."/>
            <person name="Banfield J.F."/>
        </authorList>
    </citation>
    <scope>NUCLEOTIDE SEQUENCE [LARGE SCALE GENOMIC DNA]</scope>
</reference>
<dbReference type="AlphaFoldDB" id="A0A2M7QHZ4"/>
<dbReference type="InterPro" id="IPR026564">
    <property type="entry name" value="Transcrip_reg_TACO1-like_dom3"/>
</dbReference>
<evidence type="ECO:0000256" key="3">
    <source>
        <dbReference type="ARBA" id="ARBA00023163"/>
    </source>
</evidence>
<protein>
    <recommendedName>
        <fullName evidence="4">Probable transcriptional regulatory protein COY87_03535</fullName>
    </recommendedName>
</protein>
<dbReference type="Gene3D" id="1.10.10.200">
    <property type="match status" value="1"/>
</dbReference>
<dbReference type="EMBL" id="PFLI01000118">
    <property type="protein sequence ID" value="PIY71939.1"/>
    <property type="molecule type" value="Genomic_DNA"/>
</dbReference>
<evidence type="ECO:0000259" key="6">
    <source>
        <dbReference type="Pfam" id="PF20772"/>
    </source>
</evidence>
<accession>A0A2M7QHZ4</accession>
<feature type="domain" description="TACO1/YebC-like second and third" evidence="5">
    <location>
        <begin position="84"/>
        <end position="236"/>
    </location>
</feature>
<keyword evidence="3 4" id="KW-0804">Transcription</keyword>
<gene>
    <name evidence="7" type="ORF">COY87_03535</name>
</gene>
<evidence type="ECO:0000256" key="1">
    <source>
        <dbReference type="ARBA" id="ARBA00008724"/>
    </source>
</evidence>
<feature type="domain" description="TACO1/YebC-like N-terminal" evidence="6">
    <location>
        <begin position="5"/>
        <end position="77"/>
    </location>
</feature>
<dbReference type="Pfam" id="PF20772">
    <property type="entry name" value="TACO1_YebC_N"/>
    <property type="match status" value="1"/>
</dbReference>
<proteinExistence type="inferred from homology"/>
<dbReference type="NCBIfam" id="NF009044">
    <property type="entry name" value="PRK12378.1"/>
    <property type="match status" value="1"/>
</dbReference>
<dbReference type="InterPro" id="IPR048300">
    <property type="entry name" value="TACO1_YebC-like_2nd/3rd_dom"/>
</dbReference>
<evidence type="ECO:0000313" key="7">
    <source>
        <dbReference type="EMBL" id="PIY71939.1"/>
    </source>
</evidence>
<name>A0A2M7QHZ4_9BACT</name>
<evidence type="ECO:0000313" key="8">
    <source>
        <dbReference type="Proteomes" id="UP000229401"/>
    </source>
</evidence>
<dbReference type="FunFam" id="1.10.10.200:FF:000002">
    <property type="entry name" value="Probable transcriptional regulatory protein CLM62_37755"/>
    <property type="match status" value="1"/>
</dbReference>
<dbReference type="Pfam" id="PF01709">
    <property type="entry name" value="Transcrip_reg"/>
    <property type="match status" value="1"/>
</dbReference>
<keyword evidence="4 7" id="KW-0238">DNA-binding</keyword>
<dbReference type="InterPro" id="IPR017856">
    <property type="entry name" value="Integrase-like_N"/>
</dbReference>
<evidence type="ECO:0000256" key="2">
    <source>
        <dbReference type="ARBA" id="ARBA00023015"/>
    </source>
</evidence>
<dbReference type="InterPro" id="IPR029072">
    <property type="entry name" value="YebC-like"/>
</dbReference>
<dbReference type="Gene3D" id="3.30.70.980">
    <property type="match status" value="2"/>
</dbReference>
<dbReference type="GO" id="GO:0003677">
    <property type="term" value="F:DNA binding"/>
    <property type="evidence" value="ECO:0007669"/>
    <property type="project" value="UniProtKB-UniRule"/>
</dbReference>
<dbReference type="Proteomes" id="UP000229401">
    <property type="component" value="Unassembled WGS sequence"/>
</dbReference>
<dbReference type="GO" id="GO:0005737">
    <property type="term" value="C:cytoplasm"/>
    <property type="evidence" value="ECO:0007669"/>
    <property type="project" value="UniProtKB-SubCell"/>
</dbReference>
<keyword evidence="2 4" id="KW-0805">Transcription regulation</keyword>
<evidence type="ECO:0000259" key="5">
    <source>
        <dbReference type="Pfam" id="PF01709"/>
    </source>
</evidence>
<organism evidence="7 8">
    <name type="scientific">Candidatus Roizmanbacteria bacterium CG_4_10_14_0_8_um_filter_33_9</name>
    <dbReference type="NCBI Taxonomy" id="1974826"/>
    <lineage>
        <taxon>Bacteria</taxon>
        <taxon>Candidatus Roizmaniibacteriota</taxon>
    </lineage>
</organism>
<dbReference type="SUPFAM" id="SSF75625">
    <property type="entry name" value="YebC-like"/>
    <property type="match status" value="1"/>
</dbReference>
<dbReference type="GO" id="GO:0006355">
    <property type="term" value="P:regulation of DNA-templated transcription"/>
    <property type="evidence" value="ECO:0007669"/>
    <property type="project" value="UniProtKB-UniRule"/>
</dbReference>
<dbReference type="InterPro" id="IPR002876">
    <property type="entry name" value="Transcrip_reg_TACO1-like"/>
</dbReference>
<dbReference type="HAMAP" id="MF_00693">
    <property type="entry name" value="Transcrip_reg_TACO1"/>
    <property type="match status" value="1"/>
</dbReference>
<comment type="similarity">
    <text evidence="1 4">Belongs to the TACO1 family.</text>
</comment>
<comment type="caution">
    <text evidence="7">The sequence shown here is derived from an EMBL/GenBank/DDBJ whole genome shotgun (WGS) entry which is preliminary data.</text>
</comment>
<dbReference type="InterPro" id="IPR049083">
    <property type="entry name" value="TACO1_YebC_N"/>
</dbReference>
<keyword evidence="4" id="KW-0963">Cytoplasm</keyword>
<evidence type="ECO:0000256" key="4">
    <source>
        <dbReference type="HAMAP-Rule" id="MF_00693"/>
    </source>
</evidence>
<comment type="subcellular location">
    <subcellularLocation>
        <location evidence="4">Cytoplasm</location>
    </subcellularLocation>
</comment>